<feature type="region of interest" description="Disordered" evidence="1">
    <location>
        <begin position="42"/>
        <end position="65"/>
    </location>
</feature>
<accession>A0ABP6XEA0</accession>
<sequence length="65" mass="7246">MTDLPNRNAPLSAPGTRVAERLAYWRTRSWAQLVELMSVDHDDASPYPPSASTVEAPPVQIRLRS</sequence>
<keyword evidence="3" id="KW-1185">Reference proteome</keyword>
<evidence type="ECO:0000313" key="2">
    <source>
        <dbReference type="EMBL" id="GAA3565781.1"/>
    </source>
</evidence>
<reference evidence="3" key="1">
    <citation type="journal article" date="2019" name="Int. J. Syst. Evol. Microbiol.">
        <title>The Global Catalogue of Microorganisms (GCM) 10K type strain sequencing project: providing services to taxonomists for standard genome sequencing and annotation.</title>
        <authorList>
            <consortium name="The Broad Institute Genomics Platform"/>
            <consortium name="The Broad Institute Genome Sequencing Center for Infectious Disease"/>
            <person name="Wu L."/>
            <person name="Ma J."/>
        </authorList>
    </citation>
    <scope>NUCLEOTIDE SEQUENCE [LARGE SCALE GENOMIC DNA]</scope>
    <source>
        <strain evidence="3">JCM 16540</strain>
    </source>
</reference>
<protein>
    <submittedName>
        <fullName evidence="2">Uncharacterized protein</fullName>
    </submittedName>
</protein>
<comment type="caution">
    <text evidence="2">The sequence shown here is derived from an EMBL/GenBank/DDBJ whole genome shotgun (WGS) entry which is preliminary data.</text>
</comment>
<evidence type="ECO:0000313" key="3">
    <source>
        <dbReference type="Proteomes" id="UP001500767"/>
    </source>
</evidence>
<organism evidence="2 3">
    <name type="scientific">Microlunatus spumicola</name>
    <dbReference type="NCBI Taxonomy" id="81499"/>
    <lineage>
        <taxon>Bacteria</taxon>
        <taxon>Bacillati</taxon>
        <taxon>Actinomycetota</taxon>
        <taxon>Actinomycetes</taxon>
        <taxon>Propionibacteriales</taxon>
        <taxon>Propionibacteriaceae</taxon>
        <taxon>Microlunatus</taxon>
    </lineage>
</organism>
<dbReference type="EMBL" id="BAAAYR010000002">
    <property type="protein sequence ID" value="GAA3565781.1"/>
    <property type="molecule type" value="Genomic_DNA"/>
</dbReference>
<name>A0ABP6XEA0_9ACTN</name>
<gene>
    <name evidence="2" type="ORF">GCM10022197_22060</name>
</gene>
<dbReference type="Proteomes" id="UP001500767">
    <property type="component" value="Unassembled WGS sequence"/>
</dbReference>
<evidence type="ECO:0000256" key="1">
    <source>
        <dbReference type="SAM" id="MobiDB-lite"/>
    </source>
</evidence>
<proteinExistence type="predicted"/>